<dbReference type="Proteomes" id="UP000034681">
    <property type="component" value="Unassembled WGS sequence"/>
</dbReference>
<accession>A0A0M2PXS5</accession>
<dbReference type="InterPro" id="IPR011335">
    <property type="entry name" value="Restrct_endonuc-II-like"/>
</dbReference>
<evidence type="ECO:0000256" key="1">
    <source>
        <dbReference type="SAM" id="Coils"/>
    </source>
</evidence>
<dbReference type="PANTHER" id="PTHR38753:SF1">
    <property type="entry name" value="SLR1441 PROTEIN"/>
    <property type="match status" value="1"/>
</dbReference>
<dbReference type="STRING" id="317619.GCA_000332315_03982"/>
<proteinExistence type="predicted"/>
<sequence>MDNAVTLQDIYNLFQRSQEEADRRFAEADLRFAESKAEADRLFAESKAEADRRAAEADRLFAESKAEADRRAAEADRLFAESKAEADRLFAESKAEADRRAAEAEARLARAEAIAAQANQAVSALTSPWEQFVENLVAPGVMHLFQDQGITIHTTLQRVRASNLGRHLTLDILAVNEGVVVAIEVKSQLTQTHIRGLIQKMDDFKVLLPQYQHHRLYGAVAAIEIDGDVDIYAHNQGFFVIRQSGDNITLSNPSPFNPRTW</sequence>
<evidence type="ECO:0000313" key="3">
    <source>
        <dbReference type="EMBL" id="KKJ01417.1"/>
    </source>
</evidence>
<evidence type="ECO:0000313" key="2">
    <source>
        <dbReference type="EMBL" id="KKI99468.1"/>
    </source>
</evidence>
<dbReference type="EMBL" id="AJTX02000005">
    <property type="protein sequence ID" value="KKI99468.1"/>
    <property type="molecule type" value="Genomic_DNA"/>
</dbReference>
<evidence type="ECO:0000313" key="4">
    <source>
        <dbReference type="Proteomes" id="UP000034681"/>
    </source>
</evidence>
<keyword evidence="1" id="KW-0175">Coiled coil</keyword>
<dbReference type="SUPFAM" id="SSF52980">
    <property type="entry name" value="Restriction endonuclease-like"/>
    <property type="match status" value="1"/>
</dbReference>
<evidence type="ECO:0008006" key="5">
    <source>
        <dbReference type="Google" id="ProtNLM"/>
    </source>
</evidence>
<gene>
    <name evidence="3" type="ORF">PROH_03515</name>
    <name evidence="2" type="ORF">PROH_12770</name>
</gene>
<protein>
    <recommendedName>
        <fullName evidence="5">DUF3782 domain-containing protein</fullName>
    </recommendedName>
</protein>
<dbReference type="AlphaFoldDB" id="A0A0M2PXS5"/>
<dbReference type="EMBL" id="AJTX02000002">
    <property type="protein sequence ID" value="KKJ01417.1"/>
    <property type="molecule type" value="Genomic_DNA"/>
</dbReference>
<name>A0A0M2PXS5_PROHO</name>
<dbReference type="eggNOG" id="COG5493">
    <property type="taxonomic scope" value="Bacteria"/>
</dbReference>
<reference evidence="2 4" key="3">
    <citation type="submission" date="2015-04" db="EMBL/GenBank/DDBJ databases">
        <authorList>
            <person name="Syromyatnikov M.Y."/>
            <person name="Popov V.N."/>
        </authorList>
    </citation>
    <scope>NUCLEOTIDE SEQUENCE [LARGE SCALE GENOMIC DNA]</scope>
    <source>
        <strain evidence="2">CALU 1027</strain>
    </source>
</reference>
<dbReference type="PANTHER" id="PTHR38753">
    <property type="entry name" value="SLR1441 PROTEIN"/>
    <property type="match status" value="1"/>
</dbReference>
<reference evidence="4" key="4">
    <citation type="submission" date="2015-04" db="EMBL/GenBank/DDBJ databases">
        <authorList>
            <person name="Chernyaeva E.N."/>
            <person name="Velichko N.V."/>
            <person name="Rayko M.P."/>
            <person name="Pinevich A.V."/>
        </authorList>
    </citation>
    <scope>NUCLEOTIDE SEQUENCE [LARGE SCALE GENOMIC DNA]</scope>
</reference>
<comment type="caution">
    <text evidence="2">The sequence shown here is derived from an EMBL/GenBank/DDBJ whole genome shotgun (WGS) entry which is preliminary data.</text>
</comment>
<reference evidence="2 4" key="2">
    <citation type="submission" date="2012-04" db="EMBL/GenBank/DDBJ databases">
        <authorList>
            <person name="Shanker A."/>
            <person name="Yadav P."/>
            <person name="Khan S."/>
            <person name="Sharma V."/>
        </authorList>
    </citation>
    <scope>NUCLEOTIDE SEQUENCE [LARGE SCALE GENOMIC DNA]</scope>
    <source>
        <strain evidence="2">CALU 1027</strain>
    </source>
</reference>
<organism evidence="2 4">
    <name type="scientific">Prochlorothrix hollandica PCC 9006 = CALU 1027</name>
    <dbReference type="NCBI Taxonomy" id="317619"/>
    <lineage>
        <taxon>Bacteria</taxon>
        <taxon>Bacillati</taxon>
        <taxon>Cyanobacteriota</taxon>
        <taxon>Cyanophyceae</taxon>
        <taxon>Prochlorotrichales</taxon>
        <taxon>Prochlorotrichaceae</taxon>
        <taxon>Prochlorothrix</taxon>
    </lineage>
</organism>
<dbReference type="RefSeq" id="WP_017714133.1">
    <property type="nucleotide sequence ID" value="NZ_KB235941.1"/>
</dbReference>
<feature type="coiled-coil region" evidence="1">
    <location>
        <begin position="92"/>
        <end position="121"/>
    </location>
</feature>
<keyword evidence="4" id="KW-1185">Reference proteome</keyword>
<reference evidence="4" key="1">
    <citation type="submission" date="2012-04" db="EMBL/GenBank/DDBJ databases">
        <authorList>
            <person name="Borisov I.G."/>
            <person name="Ivanikova N.V."/>
            <person name="Pinevich A.V."/>
        </authorList>
    </citation>
    <scope>NUCLEOTIDE SEQUENCE [LARGE SCALE GENOMIC DNA]</scope>
</reference>